<dbReference type="RefSeq" id="WP_054532857.1">
    <property type="nucleotide sequence ID" value="NZ_LGKP01000006.1"/>
</dbReference>
<evidence type="ECO:0000256" key="16">
    <source>
        <dbReference type="ARBA" id="ARBA00032853"/>
    </source>
</evidence>
<evidence type="ECO:0000256" key="4">
    <source>
        <dbReference type="ARBA" id="ARBA00010561"/>
    </source>
</evidence>
<dbReference type="STRING" id="70996.SE18_02590"/>
<feature type="transmembrane region" description="Helical" evidence="19">
    <location>
        <begin position="132"/>
        <end position="155"/>
    </location>
</feature>
<dbReference type="OrthoDB" id="9794626at2"/>
<organism evidence="20 21">
    <name type="scientific">Herpetosiphon geysericola</name>
    <dbReference type="NCBI Taxonomy" id="70996"/>
    <lineage>
        <taxon>Bacteria</taxon>
        <taxon>Bacillati</taxon>
        <taxon>Chloroflexota</taxon>
        <taxon>Chloroflexia</taxon>
        <taxon>Herpetosiphonales</taxon>
        <taxon>Herpetosiphonaceae</taxon>
        <taxon>Herpetosiphon</taxon>
    </lineage>
</organism>
<evidence type="ECO:0000256" key="14">
    <source>
        <dbReference type="ARBA" id="ARBA00025228"/>
    </source>
</evidence>
<evidence type="ECO:0000256" key="13">
    <source>
        <dbReference type="ARBA" id="ARBA00023136"/>
    </source>
</evidence>
<evidence type="ECO:0000256" key="10">
    <source>
        <dbReference type="ARBA" id="ARBA00022692"/>
    </source>
</evidence>
<evidence type="ECO:0000256" key="2">
    <source>
        <dbReference type="ARBA" id="ARBA00004651"/>
    </source>
</evidence>
<evidence type="ECO:0000256" key="17">
    <source>
        <dbReference type="ARBA" id="ARBA00048623"/>
    </source>
</evidence>
<dbReference type="UniPathway" id="UPA00148">
    <property type="reaction ID" value="UER00238"/>
</dbReference>
<comment type="pathway">
    <text evidence="3 19">Cofactor biosynthesis; adenosylcobalamin biosynthesis; adenosylcobalamin from cob(II)yrinate a,c-diamide: step 7/7.</text>
</comment>
<feature type="transmembrane region" description="Helical" evidence="19">
    <location>
        <begin position="61"/>
        <end position="86"/>
    </location>
</feature>
<feature type="transmembrane region" description="Helical" evidence="19">
    <location>
        <begin position="107"/>
        <end position="126"/>
    </location>
</feature>
<dbReference type="HAMAP" id="MF_00719">
    <property type="entry name" value="CobS"/>
    <property type="match status" value="1"/>
</dbReference>
<evidence type="ECO:0000256" key="6">
    <source>
        <dbReference type="ARBA" id="ARBA00015850"/>
    </source>
</evidence>
<dbReference type="GO" id="GO:0005886">
    <property type="term" value="C:plasma membrane"/>
    <property type="evidence" value="ECO:0007669"/>
    <property type="project" value="UniProtKB-SubCell"/>
</dbReference>
<evidence type="ECO:0000256" key="3">
    <source>
        <dbReference type="ARBA" id="ARBA00004663"/>
    </source>
</evidence>
<evidence type="ECO:0000256" key="7">
    <source>
        <dbReference type="ARBA" id="ARBA00022475"/>
    </source>
</evidence>
<evidence type="ECO:0000313" key="20">
    <source>
        <dbReference type="EMBL" id="KPL91332.1"/>
    </source>
</evidence>
<evidence type="ECO:0000256" key="12">
    <source>
        <dbReference type="ARBA" id="ARBA00022989"/>
    </source>
</evidence>
<dbReference type="InterPro" id="IPR003805">
    <property type="entry name" value="CobS"/>
</dbReference>
<dbReference type="EC" id="2.7.8.26" evidence="5 19"/>
<dbReference type="PATRIC" id="fig|70996.4.peg.1677"/>
<comment type="subcellular location">
    <subcellularLocation>
        <location evidence="2 19">Cell membrane</location>
        <topology evidence="2 19">Multi-pass membrane protein</topology>
    </subcellularLocation>
</comment>
<keyword evidence="12 19" id="KW-1133">Transmembrane helix</keyword>
<dbReference type="PANTHER" id="PTHR34148">
    <property type="entry name" value="ADENOSYLCOBINAMIDE-GDP RIBAZOLETRANSFERASE"/>
    <property type="match status" value="1"/>
</dbReference>
<evidence type="ECO:0000313" key="21">
    <source>
        <dbReference type="Proteomes" id="UP000050277"/>
    </source>
</evidence>
<dbReference type="EMBL" id="LGKP01000006">
    <property type="protein sequence ID" value="KPL91332.1"/>
    <property type="molecule type" value="Genomic_DNA"/>
</dbReference>
<accession>A0A0P6YD36</accession>
<comment type="catalytic activity">
    <reaction evidence="17 19">
        <text>alpha-ribazole + adenosylcob(III)inamide-GDP = adenosylcob(III)alamin + GMP + H(+)</text>
        <dbReference type="Rhea" id="RHEA:16049"/>
        <dbReference type="ChEBI" id="CHEBI:10329"/>
        <dbReference type="ChEBI" id="CHEBI:15378"/>
        <dbReference type="ChEBI" id="CHEBI:18408"/>
        <dbReference type="ChEBI" id="CHEBI:58115"/>
        <dbReference type="ChEBI" id="CHEBI:60487"/>
        <dbReference type="EC" id="2.7.8.26"/>
    </reaction>
</comment>
<sequence length="249" mass="27001">MLKQLAEALRFLTILPVPGKPAMSEHALVRSMVAFPLAGTLIGGLVAATWFGATWLWGAPIGSLCAILSWGAITSGLHLDGIADSADALFSWRSRERKLEIMKDSRIGTMGAIALISILLLKWLFVLGCGDLAWRALIVAPTLGRWVDIIGIFWFPPAAEGGLGRTFHDHTRRSDFWWATICAALIALGLLWWWAGLLFGVVIVATIIIARWMVRSLGGLTGDTYGALCEIAEMLVLAVVAALVNHQML</sequence>
<keyword evidence="21" id="KW-1185">Reference proteome</keyword>
<evidence type="ECO:0000256" key="11">
    <source>
        <dbReference type="ARBA" id="ARBA00022842"/>
    </source>
</evidence>
<dbReference type="Pfam" id="PF02654">
    <property type="entry name" value="CobS"/>
    <property type="match status" value="1"/>
</dbReference>
<evidence type="ECO:0000256" key="5">
    <source>
        <dbReference type="ARBA" id="ARBA00013200"/>
    </source>
</evidence>
<dbReference type="Proteomes" id="UP000050277">
    <property type="component" value="Unassembled WGS sequence"/>
</dbReference>
<dbReference type="GO" id="GO:0051073">
    <property type="term" value="F:adenosylcobinamide-GDP ribazoletransferase activity"/>
    <property type="evidence" value="ECO:0007669"/>
    <property type="project" value="UniProtKB-UniRule"/>
</dbReference>
<keyword evidence="13 19" id="KW-0472">Membrane</keyword>
<comment type="similarity">
    <text evidence="4 19">Belongs to the CobS family.</text>
</comment>
<keyword evidence="10 19" id="KW-0812">Transmembrane</keyword>
<feature type="transmembrane region" description="Helical" evidence="19">
    <location>
        <begin position="33"/>
        <end position="55"/>
    </location>
</feature>
<keyword evidence="7 19" id="KW-1003">Cell membrane</keyword>
<keyword evidence="8 19" id="KW-0169">Cobalamin biosynthesis</keyword>
<gene>
    <name evidence="19" type="primary">cobS</name>
    <name evidence="20" type="ORF">SE18_02590</name>
</gene>
<evidence type="ECO:0000256" key="9">
    <source>
        <dbReference type="ARBA" id="ARBA00022679"/>
    </source>
</evidence>
<dbReference type="AlphaFoldDB" id="A0A0P6YD36"/>
<keyword evidence="11 19" id="KW-0460">Magnesium</keyword>
<dbReference type="GO" id="GO:0008818">
    <property type="term" value="F:cobalamin 5'-phosphate synthase activity"/>
    <property type="evidence" value="ECO:0007669"/>
    <property type="project" value="UniProtKB-UniRule"/>
</dbReference>
<comment type="function">
    <text evidence="14 19">Joins adenosylcobinamide-GDP and alpha-ribazole to generate adenosylcobalamin (Ado-cobalamin). Also synthesizes adenosylcobalamin 5'-phosphate from adenosylcobinamide-GDP and alpha-ribazole 5'-phosphate.</text>
</comment>
<evidence type="ECO:0000256" key="15">
    <source>
        <dbReference type="ARBA" id="ARBA00032605"/>
    </source>
</evidence>
<comment type="cofactor">
    <cofactor evidence="1 19">
        <name>Mg(2+)</name>
        <dbReference type="ChEBI" id="CHEBI:18420"/>
    </cofactor>
</comment>
<keyword evidence="9 19" id="KW-0808">Transferase</keyword>
<protein>
    <recommendedName>
        <fullName evidence="6 19">Adenosylcobinamide-GDP ribazoletransferase</fullName>
        <ecNumber evidence="5 19">2.7.8.26</ecNumber>
    </recommendedName>
    <alternativeName>
        <fullName evidence="16 19">Cobalamin synthase</fullName>
    </alternativeName>
    <alternativeName>
        <fullName evidence="15 19">Cobalamin-5'-phosphate synthase</fullName>
    </alternativeName>
</protein>
<evidence type="ECO:0000256" key="18">
    <source>
        <dbReference type="ARBA" id="ARBA00049504"/>
    </source>
</evidence>
<feature type="transmembrane region" description="Helical" evidence="19">
    <location>
        <begin position="224"/>
        <end position="244"/>
    </location>
</feature>
<dbReference type="PANTHER" id="PTHR34148:SF1">
    <property type="entry name" value="ADENOSYLCOBINAMIDE-GDP RIBAZOLETRANSFERASE"/>
    <property type="match status" value="1"/>
</dbReference>
<name>A0A0P6YD36_9CHLR</name>
<evidence type="ECO:0000256" key="19">
    <source>
        <dbReference type="HAMAP-Rule" id="MF_00719"/>
    </source>
</evidence>
<evidence type="ECO:0000256" key="8">
    <source>
        <dbReference type="ARBA" id="ARBA00022573"/>
    </source>
</evidence>
<dbReference type="GO" id="GO:0009236">
    <property type="term" value="P:cobalamin biosynthetic process"/>
    <property type="evidence" value="ECO:0007669"/>
    <property type="project" value="UniProtKB-UniRule"/>
</dbReference>
<reference evidence="20 21" key="1">
    <citation type="submission" date="2015-07" db="EMBL/GenBank/DDBJ databases">
        <title>Whole genome sequence of Herpetosiphon geysericola DSM 7119.</title>
        <authorList>
            <person name="Hemp J."/>
            <person name="Ward L.M."/>
            <person name="Pace L.A."/>
            <person name="Fischer W.W."/>
        </authorList>
    </citation>
    <scope>NUCLEOTIDE SEQUENCE [LARGE SCALE GENOMIC DNA]</scope>
    <source>
        <strain evidence="20 21">DSM 7119</strain>
    </source>
</reference>
<evidence type="ECO:0000256" key="1">
    <source>
        <dbReference type="ARBA" id="ARBA00001946"/>
    </source>
</evidence>
<comment type="catalytic activity">
    <reaction evidence="18 19">
        <text>alpha-ribazole 5'-phosphate + adenosylcob(III)inamide-GDP = adenosylcob(III)alamin 5'-phosphate + GMP + H(+)</text>
        <dbReference type="Rhea" id="RHEA:23560"/>
        <dbReference type="ChEBI" id="CHEBI:15378"/>
        <dbReference type="ChEBI" id="CHEBI:57918"/>
        <dbReference type="ChEBI" id="CHEBI:58115"/>
        <dbReference type="ChEBI" id="CHEBI:60487"/>
        <dbReference type="ChEBI" id="CHEBI:60493"/>
        <dbReference type="EC" id="2.7.8.26"/>
    </reaction>
</comment>
<proteinExistence type="inferred from homology"/>
<comment type="caution">
    <text evidence="20">The sequence shown here is derived from an EMBL/GenBank/DDBJ whole genome shotgun (WGS) entry which is preliminary data.</text>
</comment>
<dbReference type="NCBIfam" id="TIGR00317">
    <property type="entry name" value="cobS"/>
    <property type="match status" value="1"/>
</dbReference>
<feature type="transmembrane region" description="Helical" evidence="19">
    <location>
        <begin position="176"/>
        <end position="209"/>
    </location>
</feature>